<dbReference type="Proteomes" id="UP000001302">
    <property type="component" value="Chromosome"/>
</dbReference>
<protein>
    <recommendedName>
        <fullName evidence="3">Bacterial mobilisation domain-containing protein</fullName>
    </recommendedName>
</protein>
<sequence>MFCDAASPRRTYRKPRPHDAAIGKALAALGQSRLSSNMNQIAKAANLGTLSVTPELSEELASACADIRAMRSALVEALGLKDQSP</sequence>
<evidence type="ECO:0008006" key="3">
    <source>
        <dbReference type="Google" id="ProtNLM"/>
    </source>
</evidence>
<organism evidence="1 2">
    <name type="scientific">Parvularcula bermudensis (strain ATCC BAA-594 / HTCC2503 / KCTC 12087)</name>
    <dbReference type="NCBI Taxonomy" id="314260"/>
    <lineage>
        <taxon>Bacteria</taxon>
        <taxon>Pseudomonadati</taxon>
        <taxon>Pseudomonadota</taxon>
        <taxon>Alphaproteobacteria</taxon>
        <taxon>Parvularculales</taxon>
        <taxon>Parvularculaceae</taxon>
        <taxon>Parvularcula</taxon>
    </lineage>
</organism>
<dbReference type="EMBL" id="CP002156">
    <property type="protein sequence ID" value="ADM09294.1"/>
    <property type="molecule type" value="Genomic_DNA"/>
</dbReference>
<reference evidence="1 2" key="2">
    <citation type="journal article" date="2011" name="J. Bacteriol.">
        <title>Complete genome sequence of strain HTCC2503T of Parvularcula bermudensis, the type species of the order "Parvularculales" in the class Alphaproteobacteria.</title>
        <authorList>
            <person name="Oh H.M."/>
            <person name="Kang I."/>
            <person name="Vergin K.L."/>
            <person name="Kang D."/>
            <person name="Rhee K.H."/>
            <person name="Giovannoni S.J."/>
            <person name="Cho J.C."/>
        </authorList>
    </citation>
    <scope>NUCLEOTIDE SEQUENCE [LARGE SCALE GENOMIC DNA]</scope>
    <source>
        <strain evidence="2">ATCC BAA-594 / HTCC2503 / KCTC 12087</strain>
    </source>
</reference>
<evidence type="ECO:0000313" key="1">
    <source>
        <dbReference type="EMBL" id="ADM09294.1"/>
    </source>
</evidence>
<proteinExistence type="predicted"/>
<reference evidence="2" key="1">
    <citation type="submission" date="2010-08" db="EMBL/GenBank/DDBJ databases">
        <title>Genome sequence of Parvularcula bermudensis HTCC2503.</title>
        <authorList>
            <person name="Kang D.-M."/>
            <person name="Oh H.-M."/>
            <person name="Cho J.-C."/>
        </authorList>
    </citation>
    <scope>NUCLEOTIDE SEQUENCE [LARGE SCALE GENOMIC DNA]</scope>
    <source>
        <strain evidence="2">ATCC BAA-594 / HTCC2503 / KCTC 12087</strain>
    </source>
</reference>
<dbReference type="AlphaFoldDB" id="E0THJ8"/>
<keyword evidence="2" id="KW-1185">Reference proteome</keyword>
<name>E0THJ8_PARBH</name>
<gene>
    <name evidence="1" type="ordered locus">PB2503_06132</name>
</gene>
<evidence type="ECO:0000313" key="2">
    <source>
        <dbReference type="Proteomes" id="UP000001302"/>
    </source>
</evidence>
<dbReference type="KEGG" id="pbr:PB2503_06132"/>
<dbReference type="HOGENOM" id="CLU_146726_1_0_5"/>
<accession>E0THJ8</accession>